<feature type="compositionally biased region" description="Polar residues" evidence="1">
    <location>
        <begin position="444"/>
        <end position="456"/>
    </location>
</feature>
<dbReference type="RefSeq" id="WP_310292191.1">
    <property type="nucleotide sequence ID" value="NZ_BAAAWO010000001.1"/>
</dbReference>
<feature type="region of interest" description="Disordered" evidence="1">
    <location>
        <begin position="480"/>
        <end position="501"/>
    </location>
</feature>
<feature type="compositionally biased region" description="Low complexity" evidence="1">
    <location>
        <begin position="344"/>
        <end position="356"/>
    </location>
</feature>
<feature type="compositionally biased region" description="Polar residues" evidence="1">
    <location>
        <begin position="311"/>
        <end position="323"/>
    </location>
</feature>
<feature type="transmembrane region" description="Helical" evidence="2">
    <location>
        <begin position="29"/>
        <end position="48"/>
    </location>
</feature>
<comment type="caution">
    <text evidence="3">The sequence shown here is derived from an EMBL/GenBank/DDBJ whole genome shotgun (WGS) entry which is preliminary data.</text>
</comment>
<feature type="transmembrane region" description="Helical" evidence="2">
    <location>
        <begin position="126"/>
        <end position="147"/>
    </location>
</feature>
<feature type="region of interest" description="Disordered" evidence="1">
    <location>
        <begin position="173"/>
        <end position="230"/>
    </location>
</feature>
<evidence type="ECO:0000256" key="1">
    <source>
        <dbReference type="SAM" id="MobiDB-lite"/>
    </source>
</evidence>
<reference evidence="3 4" key="1">
    <citation type="submission" date="2023-07" db="EMBL/GenBank/DDBJ databases">
        <title>Sequencing the genomes of 1000 actinobacteria strains.</title>
        <authorList>
            <person name="Klenk H.-P."/>
        </authorList>
    </citation>
    <scope>NUCLEOTIDE SEQUENCE [LARGE SCALE GENOMIC DNA]</scope>
    <source>
        <strain evidence="3 4">DSM 20167</strain>
    </source>
</reference>
<keyword evidence="4" id="KW-1185">Reference proteome</keyword>
<evidence type="ECO:0000313" key="4">
    <source>
        <dbReference type="Proteomes" id="UP001183817"/>
    </source>
</evidence>
<feature type="transmembrane region" description="Helical" evidence="2">
    <location>
        <begin position="54"/>
        <end position="81"/>
    </location>
</feature>
<organism evidence="3 4">
    <name type="scientific">Paeniglutamicibacter sulfureus</name>
    <dbReference type="NCBI Taxonomy" id="43666"/>
    <lineage>
        <taxon>Bacteria</taxon>
        <taxon>Bacillati</taxon>
        <taxon>Actinomycetota</taxon>
        <taxon>Actinomycetes</taxon>
        <taxon>Micrococcales</taxon>
        <taxon>Micrococcaceae</taxon>
        <taxon>Paeniglutamicibacter</taxon>
    </lineage>
</organism>
<keyword evidence="2" id="KW-1133">Transmembrane helix</keyword>
<name>A0ABU2BMV2_9MICC</name>
<accession>A0ABU2BMV2</accession>
<dbReference type="Proteomes" id="UP001183817">
    <property type="component" value="Unassembled WGS sequence"/>
</dbReference>
<feature type="compositionally biased region" description="Low complexity" evidence="1">
    <location>
        <begin position="184"/>
        <end position="197"/>
    </location>
</feature>
<proteinExistence type="predicted"/>
<keyword evidence="2" id="KW-0472">Membrane</keyword>
<keyword evidence="2" id="KW-0812">Transmembrane</keyword>
<gene>
    <name evidence="3" type="ORF">J2S64_003307</name>
</gene>
<sequence>MDKVHAKAQGSQPGHTLKPVLGPLSMRDALVILGGVLVLVGSLIPIPWNRSVSVNMWIFPGLPFHLFVSLLLPLGIAAGFLWRRLTGRTRVRVASLSLDQAGSVVALFAAAYFFNSYVASMSPAYLIGLLGALAMIAGTTLATYLGIFRRDFVSGGDSVLGADVHPVALAPKESAVKKAESTDGQAAEAESESFGASSAGGAGTASARRPGTPGPNRSEGHRESASASAPVAVAGAGAAAAAAGVAVPAPAPVKDSPAPEQESTPAATQRRGSEAAASVTADKDADSAEPASVKPEAPHAQKAEARDGQQAHGTSDDVNQDQANAAHPLTEWKSVAEAKAGHQSESASAAETGAGTRTDAQAAYADSLPSTQDAEPQDAATDSAAENPSKPEVAGAASGIAAVQGAGRSGSTDADATSGRDPKPAAADKAPEPEPPAATGADAGSNQSAHPSTMATPLTGADIKATAALSRADIAAHQAAVERAKAESESSFGAKAEVHDHDGHDGEAASFWFALNHPRPVFHPANGTMLSTAHPGVWILCLEDRGTEYLISLADGRQAVLRNLDDLQFPDK</sequence>
<protein>
    <submittedName>
        <fullName evidence="3">Uncharacterized protein</fullName>
    </submittedName>
</protein>
<dbReference type="EMBL" id="JAVDYI010000001">
    <property type="protein sequence ID" value="MDR7359616.1"/>
    <property type="molecule type" value="Genomic_DNA"/>
</dbReference>
<feature type="transmembrane region" description="Helical" evidence="2">
    <location>
        <begin position="93"/>
        <end position="114"/>
    </location>
</feature>
<feature type="compositionally biased region" description="Basic and acidic residues" evidence="1">
    <location>
        <begin position="296"/>
        <end position="309"/>
    </location>
</feature>
<evidence type="ECO:0000313" key="3">
    <source>
        <dbReference type="EMBL" id="MDR7359616.1"/>
    </source>
</evidence>
<feature type="region of interest" description="Disordered" evidence="1">
    <location>
        <begin position="249"/>
        <end position="456"/>
    </location>
</feature>
<evidence type="ECO:0000256" key="2">
    <source>
        <dbReference type="SAM" id="Phobius"/>
    </source>
</evidence>